<keyword evidence="2" id="KW-1185">Reference proteome</keyword>
<dbReference type="GO" id="GO:0030126">
    <property type="term" value="C:COPI vesicle coat"/>
    <property type="evidence" value="ECO:0007669"/>
    <property type="project" value="TreeGrafter"/>
</dbReference>
<protein>
    <submittedName>
        <fullName evidence="1">Coatomer subunit beta-1-like</fullName>
    </submittedName>
</protein>
<organism evidence="1 2">
    <name type="scientific">Trifolium medium</name>
    <dbReference type="NCBI Taxonomy" id="97028"/>
    <lineage>
        <taxon>Eukaryota</taxon>
        <taxon>Viridiplantae</taxon>
        <taxon>Streptophyta</taxon>
        <taxon>Embryophyta</taxon>
        <taxon>Tracheophyta</taxon>
        <taxon>Spermatophyta</taxon>
        <taxon>Magnoliopsida</taxon>
        <taxon>eudicotyledons</taxon>
        <taxon>Gunneridae</taxon>
        <taxon>Pentapetalae</taxon>
        <taxon>rosids</taxon>
        <taxon>fabids</taxon>
        <taxon>Fabales</taxon>
        <taxon>Fabaceae</taxon>
        <taxon>Papilionoideae</taxon>
        <taxon>50 kb inversion clade</taxon>
        <taxon>NPAAA clade</taxon>
        <taxon>Hologalegina</taxon>
        <taxon>IRL clade</taxon>
        <taxon>Trifolieae</taxon>
        <taxon>Trifolium</taxon>
    </lineage>
</organism>
<evidence type="ECO:0000313" key="1">
    <source>
        <dbReference type="EMBL" id="MCI05579.1"/>
    </source>
</evidence>
<comment type="caution">
    <text evidence="1">The sequence shown here is derived from an EMBL/GenBank/DDBJ whole genome shotgun (WGS) entry which is preliminary data.</text>
</comment>
<dbReference type="PANTHER" id="PTHR10635:SF0">
    <property type="entry name" value="COATOMER SUBUNIT BETA"/>
    <property type="match status" value="1"/>
</dbReference>
<dbReference type="GO" id="GO:0006891">
    <property type="term" value="P:intra-Golgi vesicle-mediated transport"/>
    <property type="evidence" value="ECO:0007669"/>
    <property type="project" value="TreeGrafter"/>
</dbReference>
<proteinExistence type="predicted"/>
<evidence type="ECO:0000313" key="2">
    <source>
        <dbReference type="Proteomes" id="UP000265520"/>
    </source>
</evidence>
<dbReference type="GO" id="GO:0006888">
    <property type="term" value="P:endoplasmic reticulum to Golgi vesicle-mediated transport"/>
    <property type="evidence" value="ECO:0007669"/>
    <property type="project" value="TreeGrafter"/>
</dbReference>
<feature type="non-terminal residue" evidence="1">
    <location>
        <position position="1"/>
    </location>
</feature>
<dbReference type="EMBL" id="LXQA010059097">
    <property type="protein sequence ID" value="MCI05579.1"/>
    <property type="molecule type" value="Genomic_DNA"/>
</dbReference>
<name>A0A392P2E7_9FABA</name>
<accession>A0A392P2E7</accession>
<dbReference type="AlphaFoldDB" id="A0A392P2E7"/>
<dbReference type="GO" id="GO:0006886">
    <property type="term" value="P:intracellular protein transport"/>
    <property type="evidence" value="ECO:0007669"/>
    <property type="project" value="InterPro"/>
</dbReference>
<dbReference type="PANTHER" id="PTHR10635">
    <property type="entry name" value="COATOMER SUBUNIT BETA"/>
    <property type="match status" value="1"/>
</dbReference>
<dbReference type="InterPro" id="IPR016460">
    <property type="entry name" value="COPB1"/>
</dbReference>
<sequence>EARNSADGTYATQSAALETATCYPCTMLVVFNWNLTSLMLSGDFILGEVVAGTLTMLILRLKEVQTSKVEVNKETSDRTHYEKVPDR</sequence>
<reference evidence="1 2" key="1">
    <citation type="journal article" date="2018" name="Front. Plant Sci.">
        <title>Red Clover (Trifolium pratense) and Zigzag Clover (T. medium) - A Picture of Genomic Similarities and Differences.</title>
        <authorList>
            <person name="Dluhosova J."/>
            <person name="Istvanek J."/>
            <person name="Nedelnik J."/>
            <person name="Repkova J."/>
        </authorList>
    </citation>
    <scope>NUCLEOTIDE SEQUENCE [LARGE SCALE GENOMIC DNA]</scope>
    <source>
        <strain evidence="2">cv. 10/8</strain>
        <tissue evidence="1">Leaf</tissue>
    </source>
</reference>
<dbReference type="Proteomes" id="UP000265520">
    <property type="component" value="Unassembled WGS sequence"/>
</dbReference>